<evidence type="ECO:0000313" key="1">
    <source>
        <dbReference type="EMBL" id="KAK7174121.1"/>
    </source>
</evidence>
<sequence length="16" mass="1911">MRNLRSVCESRCRSTI</sequence>
<keyword evidence="3" id="KW-1185">Reference proteome</keyword>
<proteinExistence type="predicted"/>
<comment type="caution">
    <text evidence="1">The sequence shown here is derived from an EMBL/GenBank/DDBJ whole genome shotgun (WGS) entry which is preliminary data.</text>
</comment>
<gene>
    <name evidence="1" type="ORF">R3I93_001335</name>
    <name evidence="2" type="ORF">R3I93_001348</name>
</gene>
<accession>A0AAN9DK65</accession>
<evidence type="ECO:0000313" key="2">
    <source>
        <dbReference type="EMBL" id="KAK7174135.1"/>
    </source>
</evidence>
<dbReference type="EMBL" id="JAYKXH010000002">
    <property type="protein sequence ID" value="KAK7174121.1"/>
    <property type="molecule type" value="Genomic_DNA"/>
</dbReference>
<dbReference type="EMBL" id="JAYKXH010000002">
    <property type="protein sequence ID" value="KAK7174135.1"/>
    <property type="molecule type" value="Genomic_DNA"/>
</dbReference>
<organism evidence="1 3">
    <name type="scientific">Phoxinus phoxinus</name>
    <name type="common">Eurasian minnow</name>
    <dbReference type="NCBI Taxonomy" id="58324"/>
    <lineage>
        <taxon>Eukaryota</taxon>
        <taxon>Metazoa</taxon>
        <taxon>Chordata</taxon>
        <taxon>Craniata</taxon>
        <taxon>Vertebrata</taxon>
        <taxon>Euteleostomi</taxon>
        <taxon>Actinopterygii</taxon>
        <taxon>Neopterygii</taxon>
        <taxon>Teleostei</taxon>
        <taxon>Ostariophysi</taxon>
        <taxon>Cypriniformes</taxon>
        <taxon>Leuciscidae</taxon>
        <taxon>Phoxininae</taxon>
        <taxon>Phoxinus</taxon>
    </lineage>
</organism>
<dbReference type="Proteomes" id="UP001364617">
    <property type="component" value="Unassembled WGS sequence"/>
</dbReference>
<protein>
    <submittedName>
        <fullName evidence="1">Uncharacterized protein</fullName>
    </submittedName>
</protein>
<name>A0AAN9DK65_9TELE</name>
<dbReference type="AlphaFoldDB" id="A0AAN9DK65"/>
<evidence type="ECO:0000313" key="3">
    <source>
        <dbReference type="Proteomes" id="UP001364617"/>
    </source>
</evidence>
<reference evidence="1 3" key="1">
    <citation type="submission" date="2024-02" db="EMBL/GenBank/DDBJ databases">
        <title>Chromosome-level genome assembly of the Eurasian Minnow (Phoxinus phoxinus).</title>
        <authorList>
            <person name="Oriowo T.O."/>
            <person name="Martin S."/>
            <person name="Stange M."/>
            <person name="Chrysostomakis Y."/>
            <person name="Brown T."/>
            <person name="Winkler S."/>
            <person name="Kukowka S."/>
            <person name="Myers E.W."/>
            <person name="Bohne A."/>
        </authorList>
    </citation>
    <scope>NUCLEOTIDE SEQUENCE [LARGE SCALE GENOMIC DNA]</scope>
    <source>
        <strain evidence="1">ZFMK-TIS-60720</strain>
        <tissue evidence="1">Whole Organism</tissue>
    </source>
</reference>